<protein>
    <submittedName>
        <fullName evidence="2">Uncharacterized protein</fullName>
    </submittedName>
</protein>
<dbReference type="AlphaFoldDB" id="A0A1J0VX33"/>
<evidence type="ECO:0000313" key="2">
    <source>
        <dbReference type="EMBL" id="APE36604.1"/>
    </source>
</evidence>
<feature type="compositionally biased region" description="Polar residues" evidence="1">
    <location>
        <begin position="71"/>
        <end position="89"/>
    </location>
</feature>
<accession>A0A1J0VX33</accession>
<reference evidence="2" key="1">
    <citation type="submission" date="2016-11" db="EMBL/GenBank/DDBJ databases">
        <authorList>
            <person name="Jaros S."/>
            <person name="Januszkiewicz K."/>
            <person name="Wedrychowicz H."/>
        </authorList>
    </citation>
    <scope>NUCLEOTIDE SEQUENCE [LARGE SCALE GENOMIC DNA]</scope>
    <source>
        <strain evidence="2">Y48</strain>
    </source>
</reference>
<dbReference type="EMBL" id="CP018082">
    <property type="protein sequence ID" value="APE36604.1"/>
    <property type="molecule type" value="Genomic_DNA"/>
</dbReference>
<sequence length="114" mass="12004">MATSLCAQPPPSWVPPDDLATYSAQVIDGVPVVAIGRHPRCDHRFAKRRTGRPSRRCRITRDTATDHPRDTTSPGDATETNGSPSSGSGARTGRAMSGPADPAAELVHPAPPAR</sequence>
<keyword evidence="3" id="KW-1185">Reference proteome</keyword>
<dbReference type="Proteomes" id="UP000183810">
    <property type="component" value="Chromosome"/>
</dbReference>
<name>A0A1J0VX33_9NOCA</name>
<organism evidence="2 3">
    <name type="scientific">Nocardia mangyaensis</name>
    <dbReference type="NCBI Taxonomy" id="2213200"/>
    <lineage>
        <taxon>Bacteria</taxon>
        <taxon>Bacillati</taxon>
        <taxon>Actinomycetota</taxon>
        <taxon>Actinomycetes</taxon>
        <taxon>Mycobacteriales</taxon>
        <taxon>Nocardiaceae</taxon>
        <taxon>Nocardia</taxon>
    </lineage>
</organism>
<feature type="compositionally biased region" description="Basic and acidic residues" evidence="1">
    <location>
        <begin position="59"/>
        <end position="70"/>
    </location>
</feature>
<dbReference type="KEGG" id="nsl:BOX37_24770"/>
<feature type="compositionally biased region" description="Basic residues" evidence="1">
    <location>
        <begin position="44"/>
        <end position="58"/>
    </location>
</feature>
<evidence type="ECO:0000313" key="3">
    <source>
        <dbReference type="Proteomes" id="UP000183810"/>
    </source>
</evidence>
<proteinExistence type="predicted"/>
<gene>
    <name evidence="2" type="ORF">BOX37_24770</name>
</gene>
<feature type="region of interest" description="Disordered" evidence="1">
    <location>
        <begin position="44"/>
        <end position="114"/>
    </location>
</feature>
<evidence type="ECO:0000256" key="1">
    <source>
        <dbReference type="SAM" id="MobiDB-lite"/>
    </source>
</evidence>